<dbReference type="Gene3D" id="3.30.250.20">
    <property type="entry name" value="L1 transposable element, C-terminal domain"/>
    <property type="match status" value="1"/>
</dbReference>
<name>A0A8D1N3G5_PIG</name>
<evidence type="ECO:0000259" key="3">
    <source>
        <dbReference type="Pfam" id="PF17490"/>
    </source>
</evidence>
<dbReference type="Pfam" id="PF17490">
    <property type="entry name" value="Tnp_22_dsRBD"/>
    <property type="match status" value="1"/>
</dbReference>
<dbReference type="PANTHER" id="PTHR11505">
    <property type="entry name" value="L1 TRANSPOSABLE ELEMENT-RELATED"/>
    <property type="match status" value="1"/>
</dbReference>
<evidence type="ECO:0008006" key="6">
    <source>
        <dbReference type="Google" id="ProtNLM"/>
    </source>
</evidence>
<dbReference type="Proteomes" id="UP000694571">
    <property type="component" value="Unplaced"/>
</dbReference>
<dbReference type="InterPro" id="IPR035300">
    <property type="entry name" value="L1_dsRBD"/>
</dbReference>
<dbReference type="Ensembl" id="ENSSSCT00050079497.1">
    <property type="protein sequence ID" value="ENSSSCP00050034181.1"/>
    <property type="gene ID" value="ENSSSCG00050058320.1"/>
</dbReference>
<proteinExistence type="inferred from homology"/>
<evidence type="ECO:0000313" key="4">
    <source>
        <dbReference type="Ensembl" id="ENSSSCP00050034181.1"/>
    </source>
</evidence>
<dbReference type="AlphaFoldDB" id="A0A8D1N3G5"/>
<protein>
    <recommendedName>
        <fullName evidence="6">L1 transposable element RRM domain-containing protein</fullName>
    </recommendedName>
</protein>
<dbReference type="InterPro" id="IPR043636">
    <property type="entry name" value="L1_RRM_dom"/>
</dbReference>
<reference evidence="4" key="1">
    <citation type="submission" date="2025-08" db="UniProtKB">
        <authorList>
            <consortium name="Ensembl"/>
        </authorList>
    </citation>
    <scope>IDENTIFICATION</scope>
</reference>
<dbReference type="FunFam" id="3.30.70.1820:FF:000002">
    <property type="entry name" value="LINE-1 retrotransposable element ORF1 protein"/>
    <property type="match status" value="1"/>
</dbReference>
<evidence type="ECO:0000259" key="2">
    <source>
        <dbReference type="Pfam" id="PF02994"/>
    </source>
</evidence>
<dbReference type="Pfam" id="PF02994">
    <property type="entry name" value="Transposase_22"/>
    <property type="match status" value="1"/>
</dbReference>
<organism evidence="4 5">
    <name type="scientific">Sus scrofa</name>
    <name type="common">Pig</name>
    <dbReference type="NCBI Taxonomy" id="9823"/>
    <lineage>
        <taxon>Eukaryota</taxon>
        <taxon>Metazoa</taxon>
        <taxon>Chordata</taxon>
        <taxon>Craniata</taxon>
        <taxon>Vertebrata</taxon>
        <taxon>Euteleostomi</taxon>
        <taxon>Mammalia</taxon>
        <taxon>Eutheria</taxon>
        <taxon>Laurasiatheria</taxon>
        <taxon>Artiodactyla</taxon>
        <taxon>Suina</taxon>
        <taxon>Suidae</taxon>
        <taxon>Sus</taxon>
    </lineage>
</organism>
<dbReference type="InterPro" id="IPR004244">
    <property type="entry name" value="Transposase_22"/>
</dbReference>
<evidence type="ECO:0000313" key="5">
    <source>
        <dbReference type="Proteomes" id="UP000694571"/>
    </source>
</evidence>
<comment type="similarity">
    <text evidence="1">Belongs to the transposase 22 family.</text>
</comment>
<evidence type="ECO:0000256" key="1">
    <source>
        <dbReference type="ARBA" id="ARBA00061640"/>
    </source>
</evidence>
<sequence>MENIFEDIITGNFPNLKDTEFKIQEAQRAPNKLNPNRPKPRHIIIKMAKVNDKERILKAAREKQNVTYKGTPIWLSTDFSTETLQARREWQEIFKVLKGKNMQPRIFYPARISTKIEGKIKIFSNKQKLKEYSNTKPRLKEILKGLL</sequence>
<feature type="domain" description="L1 transposable element RRM" evidence="2">
    <location>
        <begin position="1"/>
        <end position="78"/>
    </location>
</feature>
<accession>A0A8D1N3G5</accession>
<dbReference type="Gene3D" id="3.30.70.1820">
    <property type="entry name" value="L1 transposable element, RRM domain"/>
    <property type="match status" value="1"/>
</dbReference>
<feature type="domain" description="L1 transposable element dsRBD-like" evidence="3">
    <location>
        <begin position="82"/>
        <end position="144"/>
    </location>
</feature>
<dbReference type="InterPro" id="IPR042566">
    <property type="entry name" value="L1_C"/>
</dbReference>